<accession>A0A087UVN6</accession>
<name>A0A087UVN6_STEMI</name>
<keyword evidence="3" id="KW-0862">Zinc</keyword>
<keyword evidence="2" id="KW-0479">Metal-binding</keyword>
<dbReference type="OrthoDB" id="10248838at2759"/>
<dbReference type="GO" id="GO:0008270">
    <property type="term" value="F:zinc ion binding"/>
    <property type="evidence" value="ECO:0007669"/>
    <property type="project" value="TreeGrafter"/>
</dbReference>
<dbReference type="PANTHER" id="PTHR12857">
    <property type="entry name" value="CXXC MOTIF CONTAINING ZINC BINDING PROTEIN"/>
    <property type="match status" value="1"/>
</dbReference>
<dbReference type="Pfam" id="PF05907">
    <property type="entry name" value="CXXC_Zn-b_euk"/>
    <property type="match status" value="1"/>
</dbReference>
<evidence type="ECO:0000313" key="4">
    <source>
        <dbReference type="EMBL" id="KFM81425.1"/>
    </source>
</evidence>
<evidence type="ECO:0000313" key="5">
    <source>
        <dbReference type="Proteomes" id="UP000054359"/>
    </source>
</evidence>
<organism evidence="4 5">
    <name type="scientific">Stegodyphus mimosarum</name>
    <name type="common">African social velvet spider</name>
    <dbReference type="NCBI Taxonomy" id="407821"/>
    <lineage>
        <taxon>Eukaryota</taxon>
        <taxon>Metazoa</taxon>
        <taxon>Ecdysozoa</taxon>
        <taxon>Arthropoda</taxon>
        <taxon>Chelicerata</taxon>
        <taxon>Arachnida</taxon>
        <taxon>Araneae</taxon>
        <taxon>Araneomorphae</taxon>
        <taxon>Entelegynae</taxon>
        <taxon>Eresoidea</taxon>
        <taxon>Eresidae</taxon>
        <taxon>Stegodyphus</taxon>
    </lineage>
</organism>
<evidence type="ECO:0008006" key="6">
    <source>
        <dbReference type="Google" id="ProtNLM"/>
    </source>
</evidence>
<keyword evidence="5" id="KW-1185">Reference proteome</keyword>
<dbReference type="OMA" id="TAHFVWR"/>
<dbReference type="AlphaFoldDB" id="A0A087UVN6"/>
<gene>
    <name evidence="4" type="ORF">X975_23931</name>
</gene>
<reference evidence="4 5" key="1">
    <citation type="submission" date="2013-11" db="EMBL/GenBank/DDBJ databases">
        <title>Genome sequencing of Stegodyphus mimosarum.</title>
        <authorList>
            <person name="Bechsgaard J."/>
        </authorList>
    </citation>
    <scope>NUCLEOTIDE SEQUENCE [LARGE SCALE GENOMIC DNA]</scope>
</reference>
<comment type="similarity">
    <text evidence="1">Belongs to the UPF0587 family.</text>
</comment>
<dbReference type="PANTHER" id="PTHR12857:SF0">
    <property type="entry name" value="CXXC MOTIF CONTAINING ZINC BINDING PROTEIN"/>
    <property type="match status" value="1"/>
</dbReference>
<dbReference type="SUPFAM" id="SSF141678">
    <property type="entry name" value="MAL13P1.257-like"/>
    <property type="match status" value="1"/>
</dbReference>
<proteinExistence type="inferred from homology"/>
<sequence length="160" mass="18240">MGKIGLQLKATLENITDLEAYDQDFRWYLKLKCMNCGEQSEKWQYVTLTEKVPLKGGRGEANFVSKCKLCARENSVEILPDSLKKYTADDSETFKTLVVFDCRGLEPTDFSPRGGFRAVGETSGTEFDEVNLEDKEWVDYDEKAKLSVSICDVEHKFVKI</sequence>
<dbReference type="EMBL" id="KK121855">
    <property type="protein sequence ID" value="KFM81425.1"/>
    <property type="molecule type" value="Genomic_DNA"/>
</dbReference>
<evidence type="ECO:0000256" key="3">
    <source>
        <dbReference type="ARBA" id="ARBA00022833"/>
    </source>
</evidence>
<dbReference type="Proteomes" id="UP000054359">
    <property type="component" value="Unassembled WGS sequence"/>
</dbReference>
<dbReference type="InterPro" id="IPR008584">
    <property type="entry name" value="CXXC_Zn-binding_euk"/>
</dbReference>
<evidence type="ECO:0000256" key="2">
    <source>
        <dbReference type="ARBA" id="ARBA00022723"/>
    </source>
</evidence>
<evidence type="ECO:0000256" key="1">
    <source>
        <dbReference type="ARBA" id="ARBA00007818"/>
    </source>
</evidence>
<feature type="non-terminal residue" evidence="4">
    <location>
        <position position="160"/>
    </location>
</feature>
<dbReference type="STRING" id="407821.A0A087UVN6"/>
<protein>
    <recommendedName>
        <fullName evidence="6">CXXC motif containing zinc binding protein</fullName>
    </recommendedName>
</protein>